<feature type="region of interest" description="Disordered" evidence="1">
    <location>
        <begin position="56"/>
        <end position="77"/>
    </location>
</feature>
<gene>
    <name evidence="3" type="ORF">FB463_002630</name>
    <name evidence="2" type="ORF">FFA01_28120</name>
</gene>
<dbReference type="Proteomes" id="UP000321154">
    <property type="component" value="Unassembled WGS sequence"/>
</dbReference>
<reference evidence="3 5" key="2">
    <citation type="submission" date="2020-07" db="EMBL/GenBank/DDBJ databases">
        <title>Sequencing the genomes of 1000 actinobacteria strains.</title>
        <authorList>
            <person name="Klenk H.-P."/>
        </authorList>
    </citation>
    <scope>NUCLEOTIDE SEQUENCE [LARGE SCALE GENOMIC DNA]</scope>
    <source>
        <strain evidence="3 5">DSM 10309</strain>
    </source>
</reference>
<name>A0A7W3JK47_9MICO</name>
<proteinExistence type="predicted"/>
<comment type="caution">
    <text evidence="3">The sequence shown here is derived from an EMBL/GenBank/DDBJ whole genome shotgun (WGS) entry which is preliminary data.</text>
</comment>
<dbReference type="Proteomes" id="UP000522688">
    <property type="component" value="Unassembled WGS sequence"/>
</dbReference>
<dbReference type="EMBL" id="BJUV01000041">
    <property type="protein sequence ID" value="GEK84503.1"/>
    <property type="molecule type" value="Genomic_DNA"/>
</dbReference>
<evidence type="ECO:0000256" key="1">
    <source>
        <dbReference type="SAM" id="MobiDB-lite"/>
    </source>
</evidence>
<organism evidence="3 5">
    <name type="scientific">Frigoribacterium faeni</name>
    <dbReference type="NCBI Taxonomy" id="145483"/>
    <lineage>
        <taxon>Bacteria</taxon>
        <taxon>Bacillati</taxon>
        <taxon>Actinomycetota</taxon>
        <taxon>Actinomycetes</taxon>
        <taxon>Micrococcales</taxon>
        <taxon>Microbacteriaceae</taxon>
        <taxon>Frigoribacterium</taxon>
    </lineage>
</organism>
<accession>A0A7W3JK47</accession>
<reference evidence="2 4" key="1">
    <citation type="submission" date="2019-07" db="EMBL/GenBank/DDBJ databases">
        <title>Whole genome shotgun sequence of Frigoribacterium faeni NBRC 103066.</title>
        <authorList>
            <person name="Hosoyama A."/>
            <person name="Uohara A."/>
            <person name="Ohji S."/>
            <person name="Ichikawa N."/>
        </authorList>
    </citation>
    <scope>NUCLEOTIDE SEQUENCE [LARGE SCALE GENOMIC DNA]</scope>
    <source>
        <strain evidence="2 4">NBRC 103066</strain>
    </source>
</reference>
<evidence type="ECO:0000313" key="2">
    <source>
        <dbReference type="EMBL" id="GEK84503.1"/>
    </source>
</evidence>
<dbReference type="AlphaFoldDB" id="A0A7W3JK47"/>
<sequence>MTSDRRRFRADAQATIDAVTGVEEERLRRERIATGMLIAPNGSTGSLAHLLPLPWRGAARRRAPDGSDRRELPAERR</sequence>
<dbReference type="RefSeq" id="WP_146856828.1">
    <property type="nucleotide sequence ID" value="NZ_BAAAHR010000003.1"/>
</dbReference>
<feature type="compositionally biased region" description="Basic and acidic residues" evidence="1">
    <location>
        <begin position="62"/>
        <end position="77"/>
    </location>
</feature>
<keyword evidence="4" id="KW-1185">Reference proteome</keyword>
<dbReference type="EMBL" id="JACGWW010000004">
    <property type="protein sequence ID" value="MBA8814359.1"/>
    <property type="molecule type" value="Genomic_DNA"/>
</dbReference>
<evidence type="ECO:0000313" key="3">
    <source>
        <dbReference type="EMBL" id="MBA8814359.1"/>
    </source>
</evidence>
<evidence type="ECO:0000313" key="4">
    <source>
        <dbReference type="Proteomes" id="UP000321154"/>
    </source>
</evidence>
<evidence type="ECO:0000313" key="5">
    <source>
        <dbReference type="Proteomes" id="UP000522688"/>
    </source>
</evidence>
<protein>
    <submittedName>
        <fullName evidence="3">Uncharacterized protein</fullName>
    </submittedName>
</protein>